<accession>A0AAD7E564</accession>
<dbReference type="EMBL" id="JARJCW010000002">
    <property type="protein sequence ID" value="KAJ7228407.1"/>
    <property type="molecule type" value="Genomic_DNA"/>
</dbReference>
<evidence type="ECO:0000256" key="1">
    <source>
        <dbReference type="SAM" id="MobiDB-lite"/>
    </source>
</evidence>
<feature type="transmembrane region" description="Helical" evidence="2">
    <location>
        <begin position="102"/>
        <end position="122"/>
    </location>
</feature>
<keyword evidence="2" id="KW-1133">Transmembrane helix</keyword>
<evidence type="ECO:0000313" key="4">
    <source>
        <dbReference type="EMBL" id="KAJ7228407.1"/>
    </source>
</evidence>
<feature type="transmembrane region" description="Helical" evidence="2">
    <location>
        <begin position="64"/>
        <end position="90"/>
    </location>
</feature>
<evidence type="ECO:0000259" key="3">
    <source>
        <dbReference type="Pfam" id="PF20152"/>
    </source>
</evidence>
<name>A0AAD7E564_9AGAR</name>
<proteinExistence type="predicted"/>
<protein>
    <recommendedName>
        <fullName evidence="3">DUF6534 domain-containing protein</fullName>
    </recommendedName>
</protein>
<keyword evidence="5" id="KW-1185">Reference proteome</keyword>
<dbReference type="InterPro" id="IPR045339">
    <property type="entry name" value="DUF6534"/>
</dbReference>
<keyword evidence="2" id="KW-0812">Transmembrane</keyword>
<reference evidence="4" key="1">
    <citation type="submission" date="2023-03" db="EMBL/GenBank/DDBJ databases">
        <title>Massive genome expansion in bonnet fungi (Mycena s.s.) driven by repeated elements and novel gene families across ecological guilds.</title>
        <authorList>
            <consortium name="Lawrence Berkeley National Laboratory"/>
            <person name="Harder C.B."/>
            <person name="Miyauchi S."/>
            <person name="Viragh M."/>
            <person name="Kuo A."/>
            <person name="Thoen E."/>
            <person name="Andreopoulos B."/>
            <person name="Lu D."/>
            <person name="Skrede I."/>
            <person name="Drula E."/>
            <person name="Henrissat B."/>
            <person name="Morin E."/>
            <person name="Kohler A."/>
            <person name="Barry K."/>
            <person name="LaButti K."/>
            <person name="Morin E."/>
            <person name="Salamov A."/>
            <person name="Lipzen A."/>
            <person name="Mereny Z."/>
            <person name="Hegedus B."/>
            <person name="Baldrian P."/>
            <person name="Stursova M."/>
            <person name="Weitz H."/>
            <person name="Taylor A."/>
            <person name="Grigoriev I.V."/>
            <person name="Nagy L.G."/>
            <person name="Martin F."/>
            <person name="Kauserud H."/>
        </authorList>
    </citation>
    <scope>NUCLEOTIDE SEQUENCE</scope>
    <source>
        <strain evidence="4">9144</strain>
    </source>
</reference>
<dbReference type="PANTHER" id="PTHR40465:SF1">
    <property type="entry name" value="DUF6534 DOMAIN-CONTAINING PROTEIN"/>
    <property type="match status" value="1"/>
</dbReference>
<dbReference type="AlphaFoldDB" id="A0AAD7E564"/>
<gene>
    <name evidence="4" type="ORF">GGX14DRAFT_413020</name>
</gene>
<feature type="transmembrane region" description="Helical" evidence="2">
    <location>
        <begin position="29"/>
        <end position="52"/>
    </location>
</feature>
<comment type="caution">
    <text evidence="4">The sequence shown here is derived from an EMBL/GenBank/DDBJ whole genome shotgun (WGS) entry which is preliminary data.</text>
</comment>
<feature type="region of interest" description="Disordered" evidence="1">
    <location>
        <begin position="144"/>
        <end position="181"/>
    </location>
</feature>
<feature type="compositionally biased region" description="Basic and acidic residues" evidence="1">
    <location>
        <begin position="147"/>
        <end position="166"/>
    </location>
</feature>
<evidence type="ECO:0000313" key="5">
    <source>
        <dbReference type="Proteomes" id="UP001219525"/>
    </source>
</evidence>
<sequence length="234" mass="25836">MSITANVFLTSSQLNKHPETLFRTTIRVFSYWVAGCTVLDITVAAILITCLLKSKTGLDASDTVLNRVILTTLETALLPSISMLVAVIVLHGAPNPGHHDDIVMFFLFITAKLYTIGLLRTLNARTRLRERIDSTDMGRTSLAKWTWDQDHRQQDQTSDQPDRASQELEAASATLRGPVDAVSPCENAHGEVRQVGTQHVHFGSPLLDQRERGSYTRLRVSSIHKAGTQPGGHL</sequence>
<keyword evidence="2" id="KW-0472">Membrane</keyword>
<dbReference type="PANTHER" id="PTHR40465">
    <property type="entry name" value="CHROMOSOME 1, WHOLE GENOME SHOTGUN SEQUENCE"/>
    <property type="match status" value="1"/>
</dbReference>
<organism evidence="4 5">
    <name type="scientific">Mycena pura</name>
    <dbReference type="NCBI Taxonomy" id="153505"/>
    <lineage>
        <taxon>Eukaryota</taxon>
        <taxon>Fungi</taxon>
        <taxon>Dikarya</taxon>
        <taxon>Basidiomycota</taxon>
        <taxon>Agaricomycotina</taxon>
        <taxon>Agaricomycetes</taxon>
        <taxon>Agaricomycetidae</taxon>
        <taxon>Agaricales</taxon>
        <taxon>Marasmiineae</taxon>
        <taxon>Mycenaceae</taxon>
        <taxon>Mycena</taxon>
    </lineage>
</organism>
<dbReference type="Pfam" id="PF20152">
    <property type="entry name" value="DUF6534"/>
    <property type="match status" value="1"/>
</dbReference>
<feature type="domain" description="DUF6534" evidence="3">
    <location>
        <begin position="37"/>
        <end position="126"/>
    </location>
</feature>
<evidence type="ECO:0000256" key="2">
    <source>
        <dbReference type="SAM" id="Phobius"/>
    </source>
</evidence>
<dbReference type="Proteomes" id="UP001219525">
    <property type="component" value="Unassembled WGS sequence"/>
</dbReference>